<dbReference type="Proteomes" id="UP000242141">
    <property type="component" value="Unassembled WGS sequence"/>
</dbReference>
<gene>
    <name evidence="6" type="primary">rsmI</name>
    <name evidence="9" type="ORF">HEPPS_03460</name>
</gene>
<comment type="similarity">
    <text evidence="6">Belongs to the methyltransferase superfamily. RsmI family.</text>
</comment>
<evidence type="ECO:0000256" key="3">
    <source>
        <dbReference type="ARBA" id="ARBA00022603"/>
    </source>
</evidence>
<dbReference type="EC" id="2.1.1.198" evidence="6"/>
<evidence type="ECO:0000313" key="10">
    <source>
        <dbReference type="Proteomes" id="UP000242141"/>
    </source>
</evidence>
<dbReference type="CDD" id="cd11648">
    <property type="entry name" value="RsmI"/>
    <property type="match status" value="1"/>
</dbReference>
<keyword evidence="7" id="KW-0812">Transmembrane</keyword>
<dbReference type="GO" id="GO:0070677">
    <property type="term" value="F:rRNA (cytosine-2'-O-)-methyltransferase activity"/>
    <property type="evidence" value="ECO:0007669"/>
    <property type="project" value="UniProtKB-UniRule"/>
</dbReference>
<dbReference type="AlphaFoldDB" id="A0A0G7ZLU3"/>
<dbReference type="Pfam" id="PF00590">
    <property type="entry name" value="TP_methylase"/>
    <property type="match status" value="1"/>
</dbReference>
<dbReference type="InterPro" id="IPR008189">
    <property type="entry name" value="rRNA_ssu_MeTfrase_I"/>
</dbReference>
<dbReference type="Gene3D" id="3.40.1010.10">
    <property type="entry name" value="Cobalt-precorrin-4 Transmethylase, Domain 1"/>
    <property type="match status" value="1"/>
</dbReference>
<keyword evidence="10" id="KW-1185">Reference proteome</keyword>
<proteinExistence type="inferred from homology"/>
<dbReference type="PANTHER" id="PTHR46111">
    <property type="entry name" value="RIBOSOMAL RNA SMALL SUBUNIT METHYLTRANSFERASE I"/>
    <property type="match status" value="1"/>
</dbReference>
<evidence type="ECO:0000256" key="6">
    <source>
        <dbReference type="HAMAP-Rule" id="MF_01877"/>
    </source>
</evidence>
<comment type="subcellular location">
    <subcellularLocation>
        <location evidence="6">Cytoplasm</location>
    </subcellularLocation>
</comment>
<evidence type="ECO:0000256" key="5">
    <source>
        <dbReference type="ARBA" id="ARBA00022691"/>
    </source>
</evidence>
<organism evidence="9 10">
    <name type="scientific">Candidatus Hepatoplasma crinochetorum</name>
    <dbReference type="NCBI Taxonomy" id="295596"/>
    <lineage>
        <taxon>Bacteria</taxon>
        <taxon>Bacillati</taxon>
        <taxon>Mycoplasmatota</taxon>
        <taxon>Mollicutes</taxon>
        <taxon>Candidatus Hepatoplasmataceae</taxon>
        <taxon>Candidatus Hepatoplasma</taxon>
    </lineage>
</organism>
<evidence type="ECO:0000256" key="2">
    <source>
        <dbReference type="ARBA" id="ARBA00022552"/>
    </source>
</evidence>
<comment type="catalytic activity">
    <reaction evidence="6">
        <text>cytidine(1402) in 16S rRNA + S-adenosyl-L-methionine = 2'-O-methylcytidine(1402) in 16S rRNA + S-adenosyl-L-homocysteine + H(+)</text>
        <dbReference type="Rhea" id="RHEA:42924"/>
        <dbReference type="Rhea" id="RHEA-COMP:10285"/>
        <dbReference type="Rhea" id="RHEA-COMP:10286"/>
        <dbReference type="ChEBI" id="CHEBI:15378"/>
        <dbReference type="ChEBI" id="CHEBI:57856"/>
        <dbReference type="ChEBI" id="CHEBI:59789"/>
        <dbReference type="ChEBI" id="CHEBI:74495"/>
        <dbReference type="ChEBI" id="CHEBI:82748"/>
        <dbReference type="EC" id="2.1.1.198"/>
    </reaction>
</comment>
<protein>
    <recommendedName>
        <fullName evidence="6">Ribosomal RNA small subunit methyltransferase I</fullName>
        <ecNumber evidence="6">2.1.1.198</ecNumber>
    </recommendedName>
    <alternativeName>
        <fullName evidence="6">16S rRNA 2'-O-ribose C1402 methyltransferase</fullName>
    </alternativeName>
    <alternativeName>
        <fullName evidence="6">rRNA (cytidine-2'-O-)-methyltransferase RsmI</fullName>
    </alternativeName>
</protein>
<evidence type="ECO:0000256" key="7">
    <source>
        <dbReference type="SAM" id="Phobius"/>
    </source>
</evidence>
<keyword evidence="2 6" id="KW-0698">rRNA processing</keyword>
<name>A0A0G7ZLU3_9MOLU</name>
<dbReference type="PANTHER" id="PTHR46111:SF1">
    <property type="entry name" value="RIBOSOMAL RNA SMALL SUBUNIT METHYLTRANSFERASE I"/>
    <property type="match status" value="1"/>
</dbReference>
<keyword evidence="7" id="KW-0472">Membrane</keyword>
<sequence>MNNKFYVVATPIGNLDDISLRALDVLKNVDFIFCENPLYSQKLLNYFKIEKKPLYSLHKYKEIKIKEFVEEKLKKGNCALITDSGTPTISDPGQFIINYLKLKEVDVIPIPGPNAIITALSGSGIIFNSFVFIGFLDRRRAKIIGKIEDLKYLVDVIIFYESPKRIINTLKIILEFYQKDLEIIIARELTKKFEEIKKLTINTFLKRENLKGEFVVLLPTKNFLNLEIELDKIKKNLDFLRNLDLKDQEILMIYNLFDNKVKKNQLYNLLKEKKEIK</sequence>
<keyword evidence="4 6" id="KW-0808">Transferase</keyword>
<keyword evidence="1 6" id="KW-0963">Cytoplasm</keyword>
<dbReference type="SUPFAM" id="SSF53790">
    <property type="entry name" value="Tetrapyrrole methylase"/>
    <property type="match status" value="1"/>
</dbReference>
<dbReference type="PIRSF" id="PIRSF005917">
    <property type="entry name" value="MTase_YraL"/>
    <property type="match status" value="1"/>
</dbReference>
<evidence type="ECO:0000313" key="9">
    <source>
        <dbReference type="EMBL" id="CRX37127.1"/>
    </source>
</evidence>
<keyword evidence="7" id="KW-1133">Transmembrane helix</keyword>
<dbReference type="NCBIfam" id="TIGR00096">
    <property type="entry name" value="16S rRNA (cytidine(1402)-2'-O)-methyltransferase"/>
    <property type="match status" value="1"/>
</dbReference>
<reference evidence="10" key="1">
    <citation type="submission" date="2015-05" db="EMBL/GenBank/DDBJ databases">
        <authorList>
            <person name="Collingro A."/>
        </authorList>
    </citation>
    <scope>NUCLEOTIDE SEQUENCE [LARGE SCALE GENOMIC DNA]</scope>
    <source>
        <strain evidence="10">Ps</strain>
    </source>
</reference>
<dbReference type="HAMAP" id="MF_01877">
    <property type="entry name" value="16SrRNA_methyltr_I"/>
    <property type="match status" value="1"/>
</dbReference>
<dbReference type="GO" id="GO:0005737">
    <property type="term" value="C:cytoplasm"/>
    <property type="evidence" value="ECO:0007669"/>
    <property type="project" value="UniProtKB-SubCell"/>
</dbReference>
<dbReference type="InterPro" id="IPR014777">
    <property type="entry name" value="4pyrrole_Mease_sub1"/>
</dbReference>
<dbReference type="InterPro" id="IPR000878">
    <property type="entry name" value="4pyrrol_Mease"/>
</dbReference>
<dbReference type="EMBL" id="CWGI01000001">
    <property type="protein sequence ID" value="CRX37127.1"/>
    <property type="molecule type" value="Genomic_DNA"/>
</dbReference>
<evidence type="ECO:0000259" key="8">
    <source>
        <dbReference type="Pfam" id="PF00590"/>
    </source>
</evidence>
<dbReference type="InterPro" id="IPR035996">
    <property type="entry name" value="4pyrrol_Methylase_sf"/>
</dbReference>
<keyword evidence="5 6" id="KW-0949">S-adenosyl-L-methionine</keyword>
<feature type="transmembrane region" description="Helical" evidence="7">
    <location>
        <begin position="115"/>
        <end position="136"/>
    </location>
</feature>
<keyword evidence="3 6" id="KW-0489">Methyltransferase</keyword>
<dbReference type="InterPro" id="IPR014776">
    <property type="entry name" value="4pyrrole_Mease_sub2"/>
</dbReference>
<evidence type="ECO:0000256" key="1">
    <source>
        <dbReference type="ARBA" id="ARBA00022490"/>
    </source>
</evidence>
<dbReference type="Gene3D" id="3.30.950.10">
    <property type="entry name" value="Methyltransferase, Cobalt-precorrin-4 Transmethylase, Domain 2"/>
    <property type="match status" value="1"/>
</dbReference>
<comment type="function">
    <text evidence="6">Catalyzes the 2'-O-methylation of the ribose of cytidine 1402 (C1402) in 16S rRNA.</text>
</comment>
<feature type="domain" description="Tetrapyrrole methylase" evidence="8">
    <location>
        <begin position="4"/>
        <end position="202"/>
    </location>
</feature>
<accession>A0A0G7ZLU3</accession>
<evidence type="ECO:0000256" key="4">
    <source>
        <dbReference type="ARBA" id="ARBA00022679"/>
    </source>
</evidence>